<evidence type="ECO:0000256" key="2">
    <source>
        <dbReference type="SAM" id="MobiDB-lite"/>
    </source>
</evidence>
<organism evidence="3 4">
    <name type="scientific">Phytophthora pseudosyringae</name>
    <dbReference type="NCBI Taxonomy" id="221518"/>
    <lineage>
        <taxon>Eukaryota</taxon>
        <taxon>Sar</taxon>
        <taxon>Stramenopiles</taxon>
        <taxon>Oomycota</taxon>
        <taxon>Peronosporomycetes</taxon>
        <taxon>Peronosporales</taxon>
        <taxon>Peronosporaceae</taxon>
        <taxon>Phytophthora</taxon>
    </lineage>
</organism>
<keyword evidence="1" id="KW-0040">ANK repeat</keyword>
<sequence>MGAKVSACMWPYADIQFGFLDRELGFDNLHALAAQGRHKAVRKLLRQGMDPNARRLEGALGADDDERGDSPMICAARGVLGNKGQKRHVKTLEVLLHFGAKVNQPNLLNQTPLYIACERNVLLVATWLLQHGADVNINCKTGASPLMCVYRNQNATLATMLLEKGAVVIRPPATVSHIKFPELADELDDDEASTSDKGAAILHSTLQQYIDREAERRESLLEAAHEAQRLEDQRVYREQLAKEGAKRKARRRRKRLEVQQQRRLPPVKALGAATDDTTEVERDEDHQYPPPRSDTPANQGEGLLLWEKKAMLPRPRSVTSSERPRWVARQIHCAQNQRNESEHDFMRQCSKLYDSLEQERSRRLGAKAIATAPATQARLDRQEVPLPCEVRPETASF</sequence>
<dbReference type="SMART" id="SM00248">
    <property type="entry name" value="ANK"/>
    <property type="match status" value="4"/>
</dbReference>
<dbReference type="Proteomes" id="UP000694044">
    <property type="component" value="Unassembled WGS sequence"/>
</dbReference>
<reference evidence="3" key="1">
    <citation type="submission" date="2021-02" db="EMBL/GenBank/DDBJ databases">
        <authorList>
            <person name="Palmer J.M."/>
        </authorList>
    </citation>
    <scope>NUCLEOTIDE SEQUENCE</scope>
    <source>
        <strain evidence="3">SCRP734</strain>
    </source>
</reference>
<accession>A0A8T1VSU6</accession>
<comment type="caution">
    <text evidence="3">The sequence shown here is derived from an EMBL/GenBank/DDBJ whole genome shotgun (WGS) entry which is preliminary data.</text>
</comment>
<dbReference type="PANTHER" id="PTHR24198">
    <property type="entry name" value="ANKYRIN REPEAT AND PROTEIN KINASE DOMAIN-CONTAINING PROTEIN"/>
    <property type="match status" value="1"/>
</dbReference>
<protein>
    <submittedName>
        <fullName evidence="3">Uncharacterized protein</fullName>
    </submittedName>
</protein>
<dbReference type="GO" id="GO:0005737">
    <property type="term" value="C:cytoplasm"/>
    <property type="evidence" value="ECO:0007669"/>
    <property type="project" value="TreeGrafter"/>
</dbReference>
<dbReference type="OrthoDB" id="194358at2759"/>
<dbReference type="PROSITE" id="PS50297">
    <property type="entry name" value="ANK_REP_REGION"/>
    <property type="match status" value="1"/>
</dbReference>
<evidence type="ECO:0000256" key="1">
    <source>
        <dbReference type="PROSITE-ProRule" id="PRU00023"/>
    </source>
</evidence>
<dbReference type="Pfam" id="PF12796">
    <property type="entry name" value="Ank_2"/>
    <property type="match status" value="1"/>
</dbReference>
<dbReference type="EMBL" id="JAGDFM010000148">
    <property type="protein sequence ID" value="KAG7384425.1"/>
    <property type="molecule type" value="Genomic_DNA"/>
</dbReference>
<dbReference type="AlphaFoldDB" id="A0A8T1VSU6"/>
<dbReference type="PROSITE" id="PS50088">
    <property type="entry name" value="ANK_REPEAT"/>
    <property type="match status" value="1"/>
</dbReference>
<dbReference type="PANTHER" id="PTHR24198:SF165">
    <property type="entry name" value="ANKYRIN REPEAT-CONTAINING PROTEIN-RELATED"/>
    <property type="match status" value="1"/>
</dbReference>
<name>A0A8T1VSU6_9STRA</name>
<feature type="repeat" description="ANK" evidence="1">
    <location>
        <begin position="108"/>
        <end position="140"/>
    </location>
</feature>
<evidence type="ECO:0000313" key="4">
    <source>
        <dbReference type="Proteomes" id="UP000694044"/>
    </source>
</evidence>
<proteinExistence type="predicted"/>
<keyword evidence="4" id="KW-1185">Reference proteome</keyword>
<evidence type="ECO:0000313" key="3">
    <source>
        <dbReference type="EMBL" id="KAG7384425.1"/>
    </source>
</evidence>
<gene>
    <name evidence="3" type="ORF">PHYPSEUDO_002613</name>
</gene>
<dbReference type="InterPro" id="IPR002110">
    <property type="entry name" value="Ankyrin_rpt"/>
</dbReference>
<feature type="region of interest" description="Disordered" evidence="2">
    <location>
        <begin position="241"/>
        <end position="299"/>
    </location>
</feature>